<dbReference type="Proteomes" id="UP001236369">
    <property type="component" value="Unassembled WGS sequence"/>
</dbReference>
<feature type="transmembrane region" description="Helical" evidence="8">
    <location>
        <begin position="256"/>
        <end position="273"/>
    </location>
</feature>
<comment type="similarity">
    <text evidence="2">Belongs to the EamA transporter family.</text>
</comment>
<dbReference type="EMBL" id="JAUSVV010000004">
    <property type="protein sequence ID" value="MDQ0442843.1"/>
    <property type="molecule type" value="Genomic_DNA"/>
</dbReference>
<feature type="transmembrane region" description="Helical" evidence="8">
    <location>
        <begin position="30"/>
        <end position="51"/>
    </location>
</feature>
<keyword evidence="5 8" id="KW-0812">Transmembrane</keyword>
<sequence length="290" mass="31437">MGLVYALAAYLSWGLVVPLHFRLLSGFSPWYILAERIVWSTLFAGLLALAWRKRLRLPVPLSPKHGLLALSAVFIGVNWLLYLMAIERGHLLDASLGYYINPLINVALGRLILGERLRPVQAVAIGIAAAGVAVAVAWAGDLPLMSLALALSFALYGLVRKIVAVDSLVGFLAETLFLLPVAVGWLLLTPEPFLQPAPRDLGLLMLTGLTTALPLIWFAAAAVRLRLTTLGLLQYVAPTCLLLLSILVFGEHVEPHRAAMFGLIWLGLALYTVDAVRGRRSEAKATPVRA</sequence>
<comment type="caution">
    <text evidence="10">The sequence shown here is derived from an EMBL/GenBank/DDBJ whole genome shotgun (WGS) entry which is preliminary data.</text>
</comment>
<accession>A0ABU0HLZ4</accession>
<feature type="transmembrane region" description="Helical" evidence="8">
    <location>
        <begin position="171"/>
        <end position="189"/>
    </location>
</feature>
<feature type="transmembrane region" description="Helical" evidence="8">
    <location>
        <begin position="120"/>
        <end position="138"/>
    </location>
</feature>
<evidence type="ECO:0000256" key="5">
    <source>
        <dbReference type="ARBA" id="ARBA00022692"/>
    </source>
</evidence>
<feature type="transmembrane region" description="Helical" evidence="8">
    <location>
        <begin position="96"/>
        <end position="113"/>
    </location>
</feature>
<feature type="domain" description="EamA" evidence="9">
    <location>
        <begin position="1"/>
        <end position="135"/>
    </location>
</feature>
<organism evidence="10 11">
    <name type="scientific">Methylobacterium persicinum</name>
    <dbReference type="NCBI Taxonomy" id="374426"/>
    <lineage>
        <taxon>Bacteria</taxon>
        <taxon>Pseudomonadati</taxon>
        <taxon>Pseudomonadota</taxon>
        <taxon>Alphaproteobacteria</taxon>
        <taxon>Hyphomicrobiales</taxon>
        <taxon>Methylobacteriaceae</taxon>
        <taxon>Methylobacterium</taxon>
    </lineage>
</organism>
<gene>
    <name evidence="10" type="ORF">QO016_002340</name>
</gene>
<keyword evidence="6 8" id="KW-1133">Transmembrane helix</keyword>
<evidence type="ECO:0000256" key="8">
    <source>
        <dbReference type="SAM" id="Phobius"/>
    </source>
</evidence>
<evidence type="ECO:0000256" key="2">
    <source>
        <dbReference type="ARBA" id="ARBA00007362"/>
    </source>
</evidence>
<feature type="transmembrane region" description="Helical" evidence="8">
    <location>
        <begin position="201"/>
        <end position="220"/>
    </location>
</feature>
<dbReference type="PANTHER" id="PTHR22911:SF137">
    <property type="entry name" value="SOLUTE CARRIER FAMILY 35 MEMBER G2-RELATED"/>
    <property type="match status" value="1"/>
</dbReference>
<dbReference type="PANTHER" id="PTHR22911">
    <property type="entry name" value="ACYL-MALONYL CONDENSING ENZYME-RELATED"/>
    <property type="match status" value="1"/>
</dbReference>
<name>A0ABU0HLZ4_9HYPH</name>
<dbReference type="InterPro" id="IPR037185">
    <property type="entry name" value="EmrE-like"/>
</dbReference>
<dbReference type="RefSeq" id="WP_238247779.1">
    <property type="nucleotide sequence ID" value="NZ_BPQX01000014.1"/>
</dbReference>
<evidence type="ECO:0000256" key="6">
    <source>
        <dbReference type="ARBA" id="ARBA00022989"/>
    </source>
</evidence>
<evidence type="ECO:0000259" key="9">
    <source>
        <dbReference type="Pfam" id="PF00892"/>
    </source>
</evidence>
<proteinExistence type="inferred from homology"/>
<dbReference type="NCBIfam" id="TIGR00688">
    <property type="entry name" value="rarD"/>
    <property type="match status" value="1"/>
</dbReference>
<feature type="transmembrane region" description="Helical" evidence="8">
    <location>
        <begin position="144"/>
        <end position="159"/>
    </location>
</feature>
<evidence type="ECO:0000256" key="7">
    <source>
        <dbReference type="ARBA" id="ARBA00023136"/>
    </source>
</evidence>
<dbReference type="InterPro" id="IPR000620">
    <property type="entry name" value="EamA_dom"/>
</dbReference>
<dbReference type="InterPro" id="IPR004626">
    <property type="entry name" value="RarD"/>
</dbReference>
<evidence type="ECO:0000313" key="10">
    <source>
        <dbReference type="EMBL" id="MDQ0442843.1"/>
    </source>
</evidence>
<evidence type="ECO:0000313" key="11">
    <source>
        <dbReference type="Proteomes" id="UP001236369"/>
    </source>
</evidence>
<feature type="transmembrane region" description="Helical" evidence="8">
    <location>
        <begin position="232"/>
        <end position="250"/>
    </location>
</feature>
<keyword evidence="3" id="KW-0813">Transport</keyword>
<evidence type="ECO:0000256" key="3">
    <source>
        <dbReference type="ARBA" id="ARBA00022448"/>
    </source>
</evidence>
<comment type="subcellular location">
    <subcellularLocation>
        <location evidence="1">Cell membrane</location>
        <topology evidence="1">Multi-pass membrane protein</topology>
    </subcellularLocation>
</comment>
<evidence type="ECO:0000256" key="1">
    <source>
        <dbReference type="ARBA" id="ARBA00004651"/>
    </source>
</evidence>
<protein>
    <submittedName>
        <fullName evidence="10">Chloramphenicol-sensitive protein RarD</fullName>
    </submittedName>
</protein>
<dbReference type="Pfam" id="PF00892">
    <property type="entry name" value="EamA"/>
    <property type="match status" value="1"/>
</dbReference>
<evidence type="ECO:0000256" key="4">
    <source>
        <dbReference type="ARBA" id="ARBA00022475"/>
    </source>
</evidence>
<keyword evidence="7 8" id="KW-0472">Membrane</keyword>
<dbReference type="SUPFAM" id="SSF103481">
    <property type="entry name" value="Multidrug resistance efflux transporter EmrE"/>
    <property type="match status" value="2"/>
</dbReference>
<keyword evidence="4" id="KW-1003">Cell membrane</keyword>
<feature type="transmembrane region" description="Helical" evidence="8">
    <location>
        <begin position="67"/>
        <end position="84"/>
    </location>
</feature>
<keyword evidence="11" id="KW-1185">Reference proteome</keyword>
<reference evidence="10 11" key="1">
    <citation type="submission" date="2023-07" db="EMBL/GenBank/DDBJ databases">
        <title>Genomic Encyclopedia of Type Strains, Phase IV (KMG-IV): sequencing the most valuable type-strain genomes for metagenomic binning, comparative biology and taxonomic classification.</title>
        <authorList>
            <person name="Goeker M."/>
        </authorList>
    </citation>
    <scope>NUCLEOTIDE SEQUENCE [LARGE SCALE GENOMIC DNA]</scope>
    <source>
        <strain evidence="10 11">DSM 19562</strain>
    </source>
</reference>